<dbReference type="SMART" id="SM00647">
    <property type="entry name" value="IBR"/>
    <property type="match status" value="1"/>
</dbReference>
<keyword evidence="4" id="KW-0863">Zinc-finger</keyword>
<keyword evidence="3" id="KW-0677">Repeat</keyword>
<evidence type="ECO:0000256" key="6">
    <source>
        <dbReference type="ARBA" id="ARBA00022833"/>
    </source>
</evidence>
<dbReference type="OrthoDB" id="1431934at2759"/>
<organism evidence="8 9">
    <name type="scientific">Sporormia fimetaria CBS 119925</name>
    <dbReference type="NCBI Taxonomy" id="1340428"/>
    <lineage>
        <taxon>Eukaryota</taxon>
        <taxon>Fungi</taxon>
        <taxon>Dikarya</taxon>
        <taxon>Ascomycota</taxon>
        <taxon>Pezizomycotina</taxon>
        <taxon>Dothideomycetes</taxon>
        <taxon>Pleosporomycetidae</taxon>
        <taxon>Pleosporales</taxon>
        <taxon>Sporormiaceae</taxon>
        <taxon>Sporormia</taxon>
    </lineage>
</organism>
<evidence type="ECO:0000256" key="2">
    <source>
        <dbReference type="ARBA" id="ARBA00022723"/>
    </source>
</evidence>
<proteinExistence type="predicted"/>
<name>A0A6A6V0J9_9PLEO</name>
<dbReference type="InterPro" id="IPR044066">
    <property type="entry name" value="TRIAD_supradom"/>
</dbReference>
<dbReference type="AlphaFoldDB" id="A0A6A6V0J9"/>
<dbReference type="InterPro" id="IPR002867">
    <property type="entry name" value="IBR_dom"/>
</dbReference>
<dbReference type="CDD" id="cd20335">
    <property type="entry name" value="BRcat_RBR"/>
    <property type="match status" value="1"/>
</dbReference>
<feature type="non-terminal residue" evidence="8">
    <location>
        <position position="148"/>
    </location>
</feature>
<dbReference type="PROSITE" id="PS51873">
    <property type="entry name" value="TRIAD"/>
    <property type="match status" value="1"/>
</dbReference>
<evidence type="ECO:0000259" key="7">
    <source>
        <dbReference type="PROSITE" id="PS51873"/>
    </source>
</evidence>
<dbReference type="GO" id="GO:0016740">
    <property type="term" value="F:transferase activity"/>
    <property type="evidence" value="ECO:0007669"/>
    <property type="project" value="UniProtKB-KW"/>
</dbReference>
<keyword evidence="2" id="KW-0479">Metal-binding</keyword>
<keyword evidence="5" id="KW-0833">Ubl conjugation pathway</keyword>
<evidence type="ECO:0000256" key="4">
    <source>
        <dbReference type="ARBA" id="ARBA00022771"/>
    </source>
</evidence>
<evidence type="ECO:0000313" key="8">
    <source>
        <dbReference type="EMBL" id="KAF2743316.1"/>
    </source>
</evidence>
<evidence type="ECO:0000256" key="5">
    <source>
        <dbReference type="ARBA" id="ARBA00022786"/>
    </source>
</evidence>
<accession>A0A6A6V0J9</accession>
<evidence type="ECO:0000256" key="3">
    <source>
        <dbReference type="ARBA" id="ARBA00022737"/>
    </source>
</evidence>
<dbReference type="Gene3D" id="3.30.40.10">
    <property type="entry name" value="Zinc/RING finger domain, C3HC4 (zinc finger)"/>
    <property type="match status" value="1"/>
</dbReference>
<keyword evidence="9" id="KW-1185">Reference proteome</keyword>
<dbReference type="Pfam" id="PF01485">
    <property type="entry name" value="IBR"/>
    <property type="match status" value="1"/>
</dbReference>
<protein>
    <recommendedName>
        <fullName evidence="7">RING-type domain-containing protein</fullName>
    </recommendedName>
</protein>
<evidence type="ECO:0000313" key="9">
    <source>
        <dbReference type="Proteomes" id="UP000799440"/>
    </source>
</evidence>
<dbReference type="SUPFAM" id="SSF57850">
    <property type="entry name" value="RING/U-box"/>
    <property type="match status" value="2"/>
</dbReference>
<evidence type="ECO:0000256" key="1">
    <source>
        <dbReference type="ARBA" id="ARBA00022679"/>
    </source>
</evidence>
<keyword evidence="1" id="KW-0808">Transferase</keyword>
<dbReference type="GO" id="GO:0008270">
    <property type="term" value="F:zinc ion binding"/>
    <property type="evidence" value="ECO:0007669"/>
    <property type="project" value="UniProtKB-KW"/>
</dbReference>
<gene>
    <name evidence="8" type="ORF">M011DRAFT_379285</name>
</gene>
<feature type="non-terminal residue" evidence="8">
    <location>
        <position position="1"/>
    </location>
</feature>
<dbReference type="InterPro" id="IPR013083">
    <property type="entry name" value="Znf_RING/FYVE/PHD"/>
</dbReference>
<dbReference type="EMBL" id="MU006598">
    <property type="protein sequence ID" value="KAF2743316.1"/>
    <property type="molecule type" value="Genomic_DNA"/>
</dbReference>
<keyword evidence="6" id="KW-0862">Zinc</keyword>
<sequence>NTVMRDCSVCGTAAPLAQFPALPGCNHQSETCVACFSAWVGAQSDAVAWDKITCPGTGCEVILQYENVRQYAAPEIFARFDALSLAAALSNEPNFRRCQRPGCQSGQIHEGANDGNIFRCVLCGFRMCILHDMEFHEGETCEAYDERM</sequence>
<reference evidence="8" key="1">
    <citation type="journal article" date="2020" name="Stud. Mycol.">
        <title>101 Dothideomycetes genomes: a test case for predicting lifestyles and emergence of pathogens.</title>
        <authorList>
            <person name="Haridas S."/>
            <person name="Albert R."/>
            <person name="Binder M."/>
            <person name="Bloem J."/>
            <person name="Labutti K."/>
            <person name="Salamov A."/>
            <person name="Andreopoulos B."/>
            <person name="Baker S."/>
            <person name="Barry K."/>
            <person name="Bills G."/>
            <person name="Bluhm B."/>
            <person name="Cannon C."/>
            <person name="Castanera R."/>
            <person name="Culley D."/>
            <person name="Daum C."/>
            <person name="Ezra D."/>
            <person name="Gonzalez J."/>
            <person name="Henrissat B."/>
            <person name="Kuo A."/>
            <person name="Liang C."/>
            <person name="Lipzen A."/>
            <person name="Lutzoni F."/>
            <person name="Magnuson J."/>
            <person name="Mondo S."/>
            <person name="Nolan M."/>
            <person name="Ohm R."/>
            <person name="Pangilinan J."/>
            <person name="Park H.-J."/>
            <person name="Ramirez L."/>
            <person name="Alfaro M."/>
            <person name="Sun H."/>
            <person name="Tritt A."/>
            <person name="Yoshinaga Y."/>
            <person name="Zwiers L.-H."/>
            <person name="Turgeon B."/>
            <person name="Goodwin S."/>
            <person name="Spatafora J."/>
            <person name="Crous P."/>
            <person name="Grigoriev I."/>
        </authorList>
    </citation>
    <scope>NUCLEOTIDE SEQUENCE</scope>
    <source>
        <strain evidence="8">CBS 119925</strain>
    </source>
</reference>
<feature type="domain" description="RING-type" evidence="7">
    <location>
        <begin position="3"/>
        <end position="148"/>
    </location>
</feature>
<dbReference type="Proteomes" id="UP000799440">
    <property type="component" value="Unassembled WGS sequence"/>
</dbReference>